<feature type="chain" id="PRO_5002875096" description="Porin" evidence="1">
    <location>
        <begin position="25"/>
        <end position="432"/>
    </location>
</feature>
<dbReference type="KEGG" id="acp:A2cp1_1535"/>
<dbReference type="EMBL" id="CP001359">
    <property type="protein sequence ID" value="ACL64879.1"/>
    <property type="molecule type" value="Genomic_DNA"/>
</dbReference>
<accession>B8J524</accession>
<dbReference type="Proteomes" id="UP000007089">
    <property type="component" value="Chromosome"/>
</dbReference>
<proteinExistence type="predicted"/>
<sequence>MKALKKLFVAGLALSLPLATLAQATEAAKPAEAAPAAAPAPAAKPAEETIKVTPYGFVLLNAYWDGNTLVNKDYPGQAARAGTNEGGAFLMSARQSRIGMRLATSGENWTGAALTGVLEFDFKAGHLSTASTAWYNGVMRLRLAAMTATWKTPYGNWAVLAGQEYGLVNPLFAESLAWVADPLFWQAGNLWRRAPQIRLSYNGQFDAVGLSLAAAMLSPADAGTPVDYGYGNASRTPNFEARAAVSVKAAPDISGTVGAGYHMQTRRYRYGTPTEKDVDGWMFGADADLNLTQFLQVKGEYFTGEGADDTYNTIGSPAVQVAAPNQKVKSDGFWAQGIVKPIPQVWLTIGYGQAKANKGDLTDAIAGVTPDPTNSTRYENSQLAGGVLVNAGKFWRFGVEAMQVTTKYLAAPAGSDPEQKATQIAVSSQLKF</sequence>
<dbReference type="HOGENOM" id="CLU_645033_0_0_7"/>
<keyword evidence="1" id="KW-0732">Signal</keyword>
<evidence type="ECO:0000313" key="3">
    <source>
        <dbReference type="Proteomes" id="UP000007089"/>
    </source>
</evidence>
<reference evidence="2" key="1">
    <citation type="submission" date="2009-01" db="EMBL/GenBank/DDBJ databases">
        <title>Complete sequence of Anaeromyxobacter dehalogenans 2CP-1.</title>
        <authorList>
            <consortium name="US DOE Joint Genome Institute"/>
            <person name="Lucas S."/>
            <person name="Copeland A."/>
            <person name="Lapidus A."/>
            <person name="Glavina del Rio T."/>
            <person name="Dalin E."/>
            <person name="Tice H."/>
            <person name="Bruce D."/>
            <person name="Goodwin L."/>
            <person name="Pitluck S."/>
            <person name="Saunders E."/>
            <person name="Brettin T."/>
            <person name="Detter J.C."/>
            <person name="Han C."/>
            <person name="Larimer F."/>
            <person name="Land M."/>
            <person name="Hauser L."/>
            <person name="Kyrpides N."/>
            <person name="Ovchinnikova G."/>
            <person name="Beliaev A.S."/>
            <person name="Richardson P."/>
        </authorList>
    </citation>
    <scope>NUCLEOTIDE SEQUENCE</scope>
    <source>
        <strain evidence="2">2CP-1</strain>
    </source>
</reference>
<protein>
    <recommendedName>
        <fullName evidence="4">Porin</fullName>
    </recommendedName>
</protein>
<evidence type="ECO:0000256" key="1">
    <source>
        <dbReference type="SAM" id="SignalP"/>
    </source>
</evidence>
<dbReference type="AlphaFoldDB" id="B8J524"/>
<name>B8J524_ANAD2</name>
<gene>
    <name evidence="2" type="ordered locus">A2cp1_1535</name>
</gene>
<dbReference type="SUPFAM" id="SSF56935">
    <property type="entry name" value="Porins"/>
    <property type="match status" value="1"/>
</dbReference>
<organism evidence="2 3">
    <name type="scientific">Anaeromyxobacter dehalogenans (strain ATCC BAA-258 / DSM 21875 / 2CP-1)</name>
    <dbReference type="NCBI Taxonomy" id="455488"/>
    <lineage>
        <taxon>Bacteria</taxon>
        <taxon>Pseudomonadati</taxon>
        <taxon>Myxococcota</taxon>
        <taxon>Myxococcia</taxon>
        <taxon>Myxococcales</taxon>
        <taxon>Cystobacterineae</taxon>
        <taxon>Anaeromyxobacteraceae</taxon>
        <taxon>Anaeromyxobacter</taxon>
    </lineage>
</organism>
<evidence type="ECO:0000313" key="2">
    <source>
        <dbReference type="EMBL" id="ACL64879.1"/>
    </source>
</evidence>
<keyword evidence="3" id="KW-1185">Reference proteome</keyword>
<feature type="signal peptide" evidence="1">
    <location>
        <begin position="1"/>
        <end position="24"/>
    </location>
</feature>
<dbReference type="RefSeq" id="WP_012632816.1">
    <property type="nucleotide sequence ID" value="NC_011891.1"/>
</dbReference>
<evidence type="ECO:0008006" key="4">
    <source>
        <dbReference type="Google" id="ProtNLM"/>
    </source>
</evidence>